<sequence>MEEKIFDQEIKDALLKATDVSLNLKEDIWKGIESKIEYYGNQKEVKAIKKSKIKSIFTAITLTAAALGIAFFTSTNAGRAAVAKIREILTPEKVIVQDIEGQKEDTKVNLNEGPGYVIYVDESMYHVVKQDGKDRIIPNVDPGDNLPEVYMEIQRVANKSPQEMAAQLEAELKSSFETVDNYGVVNDPIESISLRARSGLEFDSPIVRYYLVDDKQGGTFVIKQQFFLGAEEGHGARFYHMLKEFKIVTSQE</sequence>
<protein>
    <submittedName>
        <fullName evidence="2">Uncharacterized protein</fullName>
    </submittedName>
</protein>
<dbReference type="OrthoDB" id="2871129at2"/>
<dbReference type="EMBL" id="FOXR01000062">
    <property type="protein sequence ID" value="SFQ47127.1"/>
    <property type="molecule type" value="Genomic_DNA"/>
</dbReference>
<accession>A0A1I5YTD2</accession>
<keyword evidence="1" id="KW-0812">Transmembrane</keyword>
<dbReference type="Proteomes" id="UP000198577">
    <property type="component" value="Unassembled WGS sequence"/>
</dbReference>
<name>A0A1I5YTD2_9FIRM</name>
<keyword evidence="1" id="KW-0472">Membrane</keyword>
<evidence type="ECO:0000313" key="3">
    <source>
        <dbReference type="Proteomes" id="UP000198577"/>
    </source>
</evidence>
<gene>
    <name evidence="2" type="ORF">SAMN05444406_1625</name>
</gene>
<evidence type="ECO:0000313" key="2">
    <source>
        <dbReference type="EMBL" id="SFQ47127.1"/>
    </source>
</evidence>
<evidence type="ECO:0000256" key="1">
    <source>
        <dbReference type="SAM" id="Phobius"/>
    </source>
</evidence>
<dbReference type="RefSeq" id="WP_092282880.1">
    <property type="nucleotide sequence ID" value="NZ_FOXR01000062.1"/>
</dbReference>
<keyword evidence="1" id="KW-1133">Transmembrane helix</keyword>
<dbReference type="AlphaFoldDB" id="A0A1I5YTD2"/>
<proteinExistence type="predicted"/>
<feature type="transmembrane region" description="Helical" evidence="1">
    <location>
        <begin position="56"/>
        <end position="74"/>
    </location>
</feature>
<keyword evidence="3" id="KW-1185">Reference proteome</keyword>
<organism evidence="2 3">
    <name type="scientific">Caldicoprobacter faecalis</name>
    <dbReference type="NCBI Taxonomy" id="937334"/>
    <lineage>
        <taxon>Bacteria</taxon>
        <taxon>Bacillati</taxon>
        <taxon>Bacillota</taxon>
        <taxon>Clostridia</taxon>
        <taxon>Caldicoprobacterales</taxon>
        <taxon>Caldicoprobacteraceae</taxon>
        <taxon>Caldicoprobacter</taxon>
    </lineage>
</organism>
<reference evidence="2 3" key="1">
    <citation type="submission" date="2016-10" db="EMBL/GenBank/DDBJ databases">
        <authorList>
            <person name="de Groot N.N."/>
        </authorList>
    </citation>
    <scope>NUCLEOTIDE SEQUENCE [LARGE SCALE GENOMIC DNA]</scope>
    <source>
        <strain evidence="2 3">DSM 20678</strain>
    </source>
</reference>